<accession>A0ACA9QUR8</accession>
<protein>
    <submittedName>
        <fullName evidence="1">33034_t:CDS:1</fullName>
    </submittedName>
</protein>
<dbReference type="Proteomes" id="UP000789920">
    <property type="component" value="Unassembled WGS sequence"/>
</dbReference>
<proteinExistence type="predicted"/>
<keyword evidence="2" id="KW-1185">Reference proteome</keyword>
<gene>
    <name evidence="1" type="ORF">RPERSI_LOCUS15707</name>
</gene>
<feature type="non-terminal residue" evidence="1">
    <location>
        <position position="1"/>
    </location>
</feature>
<organism evidence="1 2">
    <name type="scientific">Racocetra persica</name>
    <dbReference type="NCBI Taxonomy" id="160502"/>
    <lineage>
        <taxon>Eukaryota</taxon>
        <taxon>Fungi</taxon>
        <taxon>Fungi incertae sedis</taxon>
        <taxon>Mucoromycota</taxon>
        <taxon>Glomeromycotina</taxon>
        <taxon>Glomeromycetes</taxon>
        <taxon>Diversisporales</taxon>
        <taxon>Gigasporaceae</taxon>
        <taxon>Racocetra</taxon>
    </lineage>
</organism>
<evidence type="ECO:0000313" key="1">
    <source>
        <dbReference type="EMBL" id="CAG8765160.1"/>
    </source>
</evidence>
<evidence type="ECO:0000313" key="2">
    <source>
        <dbReference type="Proteomes" id="UP000789920"/>
    </source>
</evidence>
<dbReference type="EMBL" id="CAJVQC010038003">
    <property type="protein sequence ID" value="CAG8765160.1"/>
    <property type="molecule type" value="Genomic_DNA"/>
</dbReference>
<sequence length="231" mass="27578">FDSSEEDNNRQLVNMINAELVSLNDHNDLISDKLNTFEELLKDRNNTHDKNYFMKDWEVRKNTNASEQPWTCEVIMDIVVQYFQHLHKDYLALKKNPDAFNNQNIKQRHDNPLLKVLDQYSDEEDLHYPKEEIKLILHKHCMSPELTDEEYQELHLQDKKQLIVAPMYWRSDEHNRIRSILNEKAGIQCPSRWSPYSKGKEKDNGVLKRVYPESDHSQYDELIYTLICINS</sequence>
<comment type="caution">
    <text evidence="1">The sequence shown here is derived from an EMBL/GenBank/DDBJ whole genome shotgun (WGS) entry which is preliminary data.</text>
</comment>
<feature type="non-terminal residue" evidence="1">
    <location>
        <position position="231"/>
    </location>
</feature>
<name>A0ACA9QUR8_9GLOM</name>
<reference evidence="1" key="1">
    <citation type="submission" date="2021-06" db="EMBL/GenBank/DDBJ databases">
        <authorList>
            <person name="Kallberg Y."/>
            <person name="Tangrot J."/>
            <person name="Rosling A."/>
        </authorList>
    </citation>
    <scope>NUCLEOTIDE SEQUENCE</scope>
    <source>
        <strain evidence="1">MA461A</strain>
    </source>
</reference>